<comment type="subcellular location">
    <subcellularLocation>
        <location evidence="1">Membrane</location>
        <topology evidence="1">Multi-pass membrane protein</topology>
    </subcellularLocation>
</comment>
<sequence length="494" mass="51226">MSAAALPDIAPDAPAGAAAPAGPPGPAAAPEPHGPPPSGHHGSAPKGPLNHLTHAVALVILFGVLYATTRAVPNDNGPAGTIASIGFLLLAGTLASELVEPLRLPHLSGYILAGIVAGPHVLKLVDHHAVEEISRVNALALALIALAGGAELRLEMVKKSLRSLLLHNLVQTVLVFVAMTGVFYAARSLVPFAADLPIAAAFGVAVLWGVIAVTRSPSAVLGILSQTRATGPVAMNTLAFVMTSDIIVIVVTAVALSTVRPLIEPGTTMSMHEIELLGREILGSISIGTTLGLALAAYMRLIGRQLILVFVALGFGATEVLRYLRFDALLVFVVAGFVVANLSKQGEKLVHAVEDAASVVFVLFFATAGAHLDLPLLKMMWPVALLFGASRAFVTWVASRIGNRLADDPPVLRRWAWCGLISQAGLTLGISLTIERAFPSLGAGFRALVVGCVALNEVVGPILFKYALDRAGETAVEASRGSLPKSLPDLGRPG</sequence>
<proteinExistence type="predicted"/>
<keyword evidence="2 6" id="KW-0812">Transmembrane</keyword>
<dbReference type="Proteomes" id="UP000295497">
    <property type="component" value="Chromosome"/>
</dbReference>
<feature type="transmembrane region" description="Helical" evidence="6">
    <location>
        <begin position="379"/>
        <end position="399"/>
    </location>
</feature>
<feature type="transmembrane region" description="Helical" evidence="6">
    <location>
        <begin position="323"/>
        <end position="342"/>
    </location>
</feature>
<evidence type="ECO:0000256" key="3">
    <source>
        <dbReference type="ARBA" id="ARBA00022989"/>
    </source>
</evidence>
<feature type="transmembrane region" description="Helical" evidence="6">
    <location>
        <begin position="349"/>
        <end position="367"/>
    </location>
</feature>
<dbReference type="GO" id="GO:1902600">
    <property type="term" value="P:proton transmembrane transport"/>
    <property type="evidence" value="ECO:0007669"/>
    <property type="project" value="InterPro"/>
</dbReference>
<keyword evidence="3 6" id="KW-1133">Transmembrane helix</keyword>
<evidence type="ECO:0000313" key="9">
    <source>
        <dbReference type="Proteomes" id="UP000295497"/>
    </source>
</evidence>
<gene>
    <name evidence="8" type="ORF">SOCE836_056500</name>
</gene>
<evidence type="ECO:0000259" key="7">
    <source>
        <dbReference type="Pfam" id="PF00999"/>
    </source>
</evidence>
<feature type="transmembrane region" description="Helical" evidence="6">
    <location>
        <begin position="276"/>
        <end position="294"/>
    </location>
</feature>
<name>A0A4P2QT86_SORCE</name>
<dbReference type="RefSeq" id="WP_129576850.1">
    <property type="nucleotide sequence ID" value="NZ_CP012672.1"/>
</dbReference>
<evidence type="ECO:0000313" key="8">
    <source>
        <dbReference type="EMBL" id="AUX33490.1"/>
    </source>
</evidence>
<feature type="region of interest" description="Disordered" evidence="5">
    <location>
        <begin position="12"/>
        <end position="47"/>
    </location>
</feature>
<dbReference type="PANTHER" id="PTHR43021">
    <property type="entry name" value="NA(+)/H(+) ANTIPORTER-RELATED"/>
    <property type="match status" value="1"/>
</dbReference>
<keyword evidence="4 6" id="KW-0472">Membrane</keyword>
<dbReference type="InterPro" id="IPR038770">
    <property type="entry name" value="Na+/solute_symporter_sf"/>
</dbReference>
<evidence type="ECO:0000256" key="2">
    <source>
        <dbReference type="ARBA" id="ARBA00022692"/>
    </source>
</evidence>
<feature type="transmembrane region" description="Helical" evidence="6">
    <location>
        <begin position="164"/>
        <end position="186"/>
    </location>
</feature>
<dbReference type="Pfam" id="PF00999">
    <property type="entry name" value="Na_H_Exchanger"/>
    <property type="match status" value="1"/>
</dbReference>
<dbReference type="GO" id="GO:0015297">
    <property type="term" value="F:antiporter activity"/>
    <property type="evidence" value="ECO:0007669"/>
    <property type="project" value="InterPro"/>
</dbReference>
<dbReference type="EMBL" id="CP012672">
    <property type="protein sequence ID" value="AUX33490.1"/>
    <property type="molecule type" value="Genomic_DNA"/>
</dbReference>
<feature type="transmembrane region" description="Helical" evidence="6">
    <location>
        <begin position="444"/>
        <end position="464"/>
    </location>
</feature>
<dbReference type="Gene3D" id="1.20.1530.20">
    <property type="match status" value="1"/>
</dbReference>
<feature type="transmembrane region" description="Helical" evidence="6">
    <location>
        <begin position="233"/>
        <end position="256"/>
    </location>
</feature>
<dbReference type="AlphaFoldDB" id="A0A4P2QT86"/>
<evidence type="ECO:0000256" key="1">
    <source>
        <dbReference type="ARBA" id="ARBA00004141"/>
    </source>
</evidence>
<feature type="domain" description="Cation/H+ exchanger transmembrane" evidence="7">
    <location>
        <begin position="89"/>
        <end position="402"/>
    </location>
</feature>
<evidence type="ECO:0000256" key="5">
    <source>
        <dbReference type="SAM" id="MobiDB-lite"/>
    </source>
</evidence>
<dbReference type="GO" id="GO:0016020">
    <property type="term" value="C:membrane"/>
    <property type="evidence" value="ECO:0007669"/>
    <property type="project" value="UniProtKB-SubCell"/>
</dbReference>
<protein>
    <submittedName>
        <fullName evidence="8">Sodium/hydrogen exchanger family protein</fullName>
    </submittedName>
</protein>
<feature type="compositionally biased region" description="Pro residues" evidence="5">
    <location>
        <begin position="21"/>
        <end position="38"/>
    </location>
</feature>
<accession>A0A4P2QT86</accession>
<feature type="transmembrane region" description="Helical" evidence="6">
    <location>
        <begin position="411"/>
        <end position="432"/>
    </location>
</feature>
<evidence type="ECO:0000256" key="4">
    <source>
        <dbReference type="ARBA" id="ARBA00023136"/>
    </source>
</evidence>
<evidence type="ECO:0000256" key="6">
    <source>
        <dbReference type="SAM" id="Phobius"/>
    </source>
</evidence>
<reference evidence="8 9" key="1">
    <citation type="submission" date="2015-09" db="EMBL/GenBank/DDBJ databases">
        <title>Sorangium comparison.</title>
        <authorList>
            <person name="Zaburannyi N."/>
            <person name="Bunk B."/>
            <person name="Overmann J."/>
            <person name="Mueller R."/>
        </authorList>
    </citation>
    <scope>NUCLEOTIDE SEQUENCE [LARGE SCALE GENOMIC DNA]</scope>
    <source>
        <strain evidence="8 9">So ce836</strain>
    </source>
</reference>
<feature type="transmembrane region" description="Helical" evidence="6">
    <location>
        <begin position="192"/>
        <end position="213"/>
    </location>
</feature>
<organism evidence="8 9">
    <name type="scientific">Sorangium cellulosum</name>
    <name type="common">Polyangium cellulosum</name>
    <dbReference type="NCBI Taxonomy" id="56"/>
    <lineage>
        <taxon>Bacteria</taxon>
        <taxon>Pseudomonadati</taxon>
        <taxon>Myxococcota</taxon>
        <taxon>Polyangia</taxon>
        <taxon>Polyangiales</taxon>
        <taxon>Polyangiaceae</taxon>
        <taxon>Sorangium</taxon>
    </lineage>
</organism>
<dbReference type="InterPro" id="IPR006153">
    <property type="entry name" value="Cation/H_exchanger_TM"/>
</dbReference>
<dbReference type="PANTHER" id="PTHR43021:SF2">
    <property type="entry name" value="CATION_H+ EXCHANGER DOMAIN-CONTAINING PROTEIN"/>
    <property type="match status" value="1"/>
</dbReference>